<comment type="caution">
    <text evidence="1">The sequence shown here is derived from an EMBL/GenBank/DDBJ whole genome shotgun (WGS) entry which is preliminary data.</text>
</comment>
<keyword evidence="2" id="KW-1185">Reference proteome</keyword>
<dbReference type="EMBL" id="CM055098">
    <property type="protein sequence ID" value="KAJ7549171.1"/>
    <property type="molecule type" value="Genomic_DNA"/>
</dbReference>
<reference evidence="2" key="1">
    <citation type="journal article" date="2024" name="Proc. Natl. Acad. Sci. U.S.A.">
        <title>Extraordinary preservation of gene collinearity over three hundred million years revealed in homosporous lycophytes.</title>
        <authorList>
            <person name="Li C."/>
            <person name="Wickell D."/>
            <person name="Kuo L.Y."/>
            <person name="Chen X."/>
            <person name="Nie B."/>
            <person name="Liao X."/>
            <person name="Peng D."/>
            <person name="Ji J."/>
            <person name="Jenkins J."/>
            <person name="Williams M."/>
            <person name="Shu S."/>
            <person name="Plott C."/>
            <person name="Barry K."/>
            <person name="Rajasekar S."/>
            <person name="Grimwood J."/>
            <person name="Han X."/>
            <person name="Sun S."/>
            <person name="Hou Z."/>
            <person name="He W."/>
            <person name="Dai G."/>
            <person name="Sun C."/>
            <person name="Schmutz J."/>
            <person name="Leebens-Mack J.H."/>
            <person name="Li F.W."/>
            <person name="Wang L."/>
        </authorList>
    </citation>
    <scope>NUCLEOTIDE SEQUENCE [LARGE SCALE GENOMIC DNA]</scope>
    <source>
        <strain evidence="2">cv. PW_Plant_1</strain>
    </source>
</reference>
<organism evidence="1 2">
    <name type="scientific">Diphasiastrum complanatum</name>
    <name type="common">Issler's clubmoss</name>
    <name type="synonym">Lycopodium complanatum</name>
    <dbReference type="NCBI Taxonomy" id="34168"/>
    <lineage>
        <taxon>Eukaryota</taxon>
        <taxon>Viridiplantae</taxon>
        <taxon>Streptophyta</taxon>
        <taxon>Embryophyta</taxon>
        <taxon>Tracheophyta</taxon>
        <taxon>Lycopodiopsida</taxon>
        <taxon>Lycopodiales</taxon>
        <taxon>Lycopodiaceae</taxon>
        <taxon>Lycopodioideae</taxon>
        <taxon>Diphasiastrum</taxon>
    </lineage>
</organism>
<evidence type="ECO:0000313" key="2">
    <source>
        <dbReference type="Proteomes" id="UP001162992"/>
    </source>
</evidence>
<accession>A0ACC2D4I5</accession>
<proteinExistence type="predicted"/>
<protein>
    <submittedName>
        <fullName evidence="1">Uncharacterized protein</fullName>
    </submittedName>
</protein>
<name>A0ACC2D4I5_DIPCM</name>
<gene>
    <name evidence="1" type="ORF">O6H91_07G043500</name>
</gene>
<evidence type="ECO:0000313" key="1">
    <source>
        <dbReference type="EMBL" id="KAJ7549171.1"/>
    </source>
</evidence>
<sequence length="782" mass="85580">MGDIEGLAGGSWHKGDDSSSKFIIGASGTLCGSLPPRKRLLAGWKQNGLLFSGAHRSSPPLLEHVNTNSHVRNINSLSAAARAEASLDRSVDLAPEKNEARSMKCHRDEMSKQNDGRMFQHSCSPCTVGHMNNTFCFYCLKACKDPSLLSDPTIWLSCCFCKRFIHMNCELRFSPGGITDSVTYICFECRHSKVHQGNALEGNKEKNSANIWTGNDSAAGSCSSTISFEIFSSSTKKKRMARERRRKPISFCVEDILQSPFNARDSDNQANPGEVVHELELPSNLHVPHEEDPVSAAKSAAVARATASAKALAAVKAAAAAKAALEDAAVAARAEAWARTELCRRSTWTETSVTTSGSSRSHEVVLQEVEKVNLKMDIERKGSPLHASLHDEELARLLHRAINSSPRISCSLTPRRKKARPELRSNMTADNLVTSNQPVPTSFSNSYSQSKQKASKMCSETHTKTNQPDLKIMKAKSGDHVALATTLPENLSSICGSFPSSLRGEDPKQQAIQVKLENNSSLFSEDSSGNKSPLSNLQSEHYASADIPVDYSNRRLGRESAPAYETKIFNFENALSKSGDLDEIQFQYSVSMAATTKRADIKIQEGIKGRQALLTNAISESTCKHIDKRKEDKLSRSKSSPEERKKSLLRFKKIINGIRSPVVLNNLPNEVAIIHQTDRPFRKREGTESFPSSPGSLPKAMAHLTFDKVAKKVDSPQKTSRHGGTEAGSKIAVSEVGCAKVQRESFSKVHSLRKTLSAPVPVEFLHTTAVSAVPNGHHRRAL</sequence>
<dbReference type="Proteomes" id="UP001162992">
    <property type="component" value="Chromosome 7"/>
</dbReference>